<keyword evidence="3" id="KW-1185">Reference proteome</keyword>
<name>A0A2N5TKU2_9BASI</name>
<feature type="non-terminal residue" evidence="2">
    <location>
        <position position="1"/>
    </location>
</feature>
<feature type="compositionally biased region" description="Basic and acidic residues" evidence="1">
    <location>
        <begin position="1"/>
        <end position="12"/>
    </location>
</feature>
<organism evidence="2 3">
    <name type="scientific">Puccinia coronata f. sp. avenae</name>
    <dbReference type="NCBI Taxonomy" id="200324"/>
    <lineage>
        <taxon>Eukaryota</taxon>
        <taxon>Fungi</taxon>
        <taxon>Dikarya</taxon>
        <taxon>Basidiomycota</taxon>
        <taxon>Pucciniomycotina</taxon>
        <taxon>Pucciniomycetes</taxon>
        <taxon>Pucciniales</taxon>
        <taxon>Pucciniaceae</taxon>
        <taxon>Puccinia</taxon>
    </lineage>
</organism>
<evidence type="ECO:0000256" key="1">
    <source>
        <dbReference type="SAM" id="MobiDB-lite"/>
    </source>
</evidence>
<evidence type="ECO:0000313" key="2">
    <source>
        <dbReference type="EMBL" id="PLW26137.1"/>
    </source>
</evidence>
<dbReference type="EMBL" id="PGCJ01000561">
    <property type="protein sequence ID" value="PLW26137.1"/>
    <property type="molecule type" value="Genomic_DNA"/>
</dbReference>
<feature type="region of interest" description="Disordered" evidence="1">
    <location>
        <begin position="1"/>
        <end position="39"/>
    </location>
</feature>
<comment type="caution">
    <text evidence="2">The sequence shown here is derived from an EMBL/GenBank/DDBJ whole genome shotgun (WGS) entry which is preliminary data.</text>
</comment>
<reference evidence="2 3" key="1">
    <citation type="submission" date="2017-11" db="EMBL/GenBank/DDBJ databases">
        <title>De novo assembly and phasing of dikaryotic genomes from two isolates of Puccinia coronata f. sp. avenae, the causal agent of oat crown rust.</title>
        <authorList>
            <person name="Miller M.E."/>
            <person name="Zhang Y."/>
            <person name="Omidvar V."/>
            <person name="Sperschneider J."/>
            <person name="Schwessinger B."/>
            <person name="Raley C."/>
            <person name="Palmer J.M."/>
            <person name="Garnica D."/>
            <person name="Upadhyaya N."/>
            <person name="Rathjen J."/>
            <person name="Taylor J.M."/>
            <person name="Park R.F."/>
            <person name="Dodds P.N."/>
            <person name="Hirsch C.D."/>
            <person name="Kianian S.F."/>
            <person name="Figueroa M."/>
        </authorList>
    </citation>
    <scope>NUCLEOTIDE SEQUENCE [LARGE SCALE GENOMIC DNA]</scope>
    <source>
        <strain evidence="2">12NC29</strain>
    </source>
</reference>
<protein>
    <submittedName>
        <fullName evidence="2">Uncharacterized protein</fullName>
    </submittedName>
</protein>
<accession>A0A2N5TKU2</accession>
<evidence type="ECO:0000313" key="3">
    <source>
        <dbReference type="Proteomes" id="UP000235388"/>
    </source>
</evidence>
<dbReference type="AlphaFoldDB" id="A0A2N5TKU2"/>
<dbReference type="Proteomes" id="UP000235388">
    <property type="component" value="Unassembled WGS sequence"/>
</dbReference>
<proteinExistence type="predicted"/>
<gene>
    <name evidence="2" type="ORF">PCANC_25398</name>
</gene>
<sequence>AITEHSTRDRAIVEPSDDDAGDGVGGASELEEPAGVDGGAFGRAAAHAAARPALQELHLRQTHRDPPHPRLLRRLLLNLLVEACF</sequence>